<evidence type="ECO:0000256" key="5">
    <source>
        <dbReference type="ARBA" id="ARBA00023136"/>
    </source>
</evidence>
<protein>
    <submittedName>
        <fullName evidence="8">Protein odr-4 homolog isoform X1</fullName>
    </submittedName>
</protein>
<feature type="transmembrane region" description="Helical" evidence="6">
    <location>
        <begin position="462"/>
        <end position="482"/>
    </location>
</feature>
<evidence type="ECO:0000256" key="4">
    <source>
        <dbReference type="ARBA" id="ARBA00022989"/>
    </source>
</evidence>
<comment type="subcellular location">
    <subcellularLocation>
        <location evidence="1">Membrane</location>
    </subcellularLocation>
</comment>
<dbReference type="GeneID" id="111446052"/>
<dbReference type="Pfam" id="PF14778">
    <property type="entry name" value="ODR4-like"/>
    <property type="match status" value="1"/>
</dbReference>
<comment type="similarity">
    <text evidence="2">Belongs to the ODR-4 family.</text>
</comment>
<evidence type="ECO:0000256" key="2">
    <source>
        <dbReference type="ARBA" id="ARBA00010131"/>
    </source>
</evidence>
<dbReference type="KEGG" id="cmos:111446052"/>
<organism evidence="7 8">
    <name type="scientific">Cucurbita moschata</name>
    <name type="common">Winter crookneck squash</name>
    <name type="synonym">Cucurbita pepo var. moschata</name>
    <dbReference type="NCBI Taxonomy" id="3662"/>
    <lineage>
        <taxon>Eukaryota</taxon>
        <taxon>Viridiplantae</taxon>
        <taxon>Streptophyta</taxon>
        <taxon>Embryophyta</taxon>
        <taxon>Tracheophyta</taxon>
        <taxon>Spermatophyta</taxon>
        <taxon>Magnoliopsida</taxon>
        <taxon>eudicotyledons</taxon>
        <taxon>Gunneridae</taxon>
        <taxon>Pentapetalae</taxon>
        <taxon>rosids</taxon>
        <taxon>fabids</taxon>
        <taxon>Cucurbitales</taxon>
        <taxon>Cucurbitaceae</taxon>
        <taxon>Cucurbiteae</taxon>
        <taxon>Cucurbita</taxon>
    </lineage>
</organism>
<dbReference type="PANTHER" id="PTHR33966:SF1">
    <property type="entry name" value="PROTEIN ODR-4 HOMOLOG"/>
    <property type="match status" value="1"/>
</dbReference>
<dbReference type="Proteomes" id="UP000504609">
    <property type="component" value="Unplaced"/>
</dbReference>
<evidence type="ECO:0000256" key="3">
    <source>
        <dbReference type="ARBA" id="ARBA00022692"/>
    </source>
</evidence>
<dbReference type="GO" id="GO:0012505">
    <property type="term" value="C:endomembrane system"/>
    <property type="evidence" value="ECO:0007669"/>
    <property type="project" value="TreeGrafter"/>
</dbReference>
<dbReference type="InterPro" id="IPR029454">
    <property type="entry name" value="ODR-4-like"/>
</dbReference>
<reference evidence="8" key="1">
    <citation type="submission" date="2025-08" db="UniProtKB">
        <authorList>
            <consortium name="RefSeq"/>
        </authorList>
    </citation>
    <scope>IDENTIFICATION</scope>
    <source>
        <tissue evidence="8">Young leaves</tissue>
    </source>
</reference>
<evidence type="ECO:0000313" key="8">
    <source>
        <dbReference type="RefSeq" id="XP_022940459.1"/>
    </source>
</evidence>
<accession>A0A6J1FK69</accession>
<evidence type="ECO:0000313" key="7">
    <source>
        <dbReference type="Proteomes" id="UP000504609"/>
    </source>
</evidence>
<keyword evidence="3 6" id="KW-0812">Transmembrane</keyword>
<dbReference type="GO" id="GO:0008104">
    <property type="term" value="P:intracellular protein localization"/>
    <property type="evidence" value="ECO:0007669"/>
    <property type="project" value="TreeGrafter"/>
</dbReference>
<dbReference type="RefSeq" id="XP_022940459.1">
    <property type="nucleotide sequence ID" value="XM_023084691.1"/>
</dbReference>
<gene>
    <name evidence="8" type="primary">LOC111446052</name>
</gene>
<evidence type="ECO:0000256" key="1">
    <source>
        <dbReference type="ARBA" id="ARBA00004370"/>
    </source>
</evidence>
<keyword evidence="4 6" id="KW-1133">Transmembrane helix</keyword>
<sequence>MVKAVVAEESRLTIVEDRLAQSAIPSEIGLVIGRLSSPLDRGFVFDLIPTPPNDAGEAACSLVGAIKDDKKKGSKGKSPAVDSSSLVIDNDWVAEHARQVRRMLPGGVKVIGVYVWASETAVKNSTLMLCQAVKAVAEAAPLSVIDSEERLLVHICYSPRRWTCRNFFLTSNLTSNSLRPSDFKMGRVLTSLQTYKCIYNFDMRLPVSRASNVQRLIDVIRNGISIQADVLKDAKAMIDGNLVVSAPSTLGDLHEIELLLPFLKNTSLEACRQKEVDGIVVFRGSVCSFAYLNSKEPVSEAVTEIKGDIITSLQSRLDIICDEVDADKEAHDVHEDANEVASEHVSQLFLHSLRKQCNLSFPRRVFVPWLADMYICDYLQPSETTAVLKEHCTELMSMEASMDMTTVLEPEKEALSLSAESFWDVAVPFQCGETSLEKKNRDDGTITGSNATSSSKSSGINIMMAVFVLILAVIIGFVFLFMMGS</sequence>
<proteinExistence type="inferred from homology"/>
<name>A0A6J1FK69_CUCMO</name>
<dbReference type="PANTHER" id="PTHR33966">
    <property type="entry name" value="PROTEIN ODR-4 HOMOLOG"/>
    <property type="match status" value="1"/>
</dbReference>
<keyword evidence="7" id="KW-1185">Reference proteome</keyword>
<keyword evidence="5 6" id="KW-0472">Membrane</keyword>
<evidence type="ECO:0000256" key="6">
    <source>
        <dbReference type="SAM" id="Phobius"/>
    </source>
</evidence>
<dbReference type="GO" id="GO:0016020">
    <property type="term" value="C:membrane"/>
    <property type="evidence" value="ECO:0007669"/>
    <property type="project" value="UniProtKB-SubCell"/>
</dbReference>
<dbReference type="AlphaFoldDB" id="A0A6J1FK69"/>